<reference evidence="8 9" key="1">
    <citation type="submission" date="2016-12" db="EMBL/GenBank/DDBJ databases">
        <authorList>
            <person name="Song W.-J."/>
            <person name="Kurnit D.M."/>
        </authorList>
    </citation>
    <scope>NUCLEOTIDE SEQUENCE [LARGE SCALE GENOMIC DNA]</scope>
    <source>
        <strain evidence="8 9">IMCC3135</strain>
    </source>
</reference>
<dbReference type="InterPro" id="IPR005467">
    <property type="entry name" value="His_kinase_dom"/>
</dbReference>
<dbReference type="InterPro" id="IPR050351">
    <property type="entry name" value="BphY/WalK/GraS-like"/>
</dbReference>
<dbReference type="GO" id="GO:0007234">
    <property type="term" value="P:osmosensory signaling via phosphorelay pathway"/>
    <property type="evidence" value="ECO:0007669"/>
    <property type="project" value="TreeGrafter"/>
</dbReference>
<evidence type="ECO:0000256" key="1">
    <source>
        <dbReference type="ARBA" id="ARBA00000085"/>
    </source>
</evidence>
<dbReference type="SUPFAM" id="SSF55874">
    <property type="entry name" value="ATPase domain of HSP90 chaperone/DNA topoisomerase II/histidine kinase"/>
    <property type="match status" value="1"/>
</dbReference>
<comment type="catalytic activity">
    <reaction evidence="1">
        <text>ATP + protein L-histidine = ADP + protein N-phospho-L-histidine.</text>
        <dbReference type="EC" id="2.7.13.3"/>
    </reaction>
</comment>
<keyword evidence="3" id="KW-0597">Phosphoprotein</keyword>
<keyword evidence="6" id="KW-1133">Transmembrane helix</keyword>
<keyword evidence="6" id="KW-0472">Membrane</keyword>
<dbReference type="InterPro" id="IPR004358">
    <property type="entry name" value="Sig_transdc_His_kin-like_C"/>
</dbReference>
<feature type="transmembrane region" description="Helical" evidence="6">
    <location>
        <begin position="194"/>
        <end position="215"/>
    </location>
</feature>
<proteinExistence type="predicted"/>
<dbReference type="Pfam" id="PF00512">
    <property type="entry name" value="HisKA"/>
    <property type="match status" value="1"/>
</dbReference>
<dbReference type="RefSeq" id="WP_088918351.1">
    <property type="nucleotide sequence ID" value="NZ_CP018632.1"/>
</dbReference>
<evidence type="ECO:0000256" key="3">
    <source>
        <dbReference type="ARBA" id="ARBA00022553"/>
    </source>
</evidence>
<dbReference type="Pfam" id="PF02518">
    <property type="entry name" value="HATPase_c"/>
    <property type="match status" value="1"/>
</dbReference>
<keyword evidence="6" id="KW-0812">Transmembrane</keyword>
<evidence type="ECO:0000259" key="7">
    <source>
        <dbReference type="PROSITE" id="PS50109"/>
    </source>
</evidence>
<organism evidence="8 9">
    <name type="scientific">Granulosicoccus antarcticus IMCC3135</name>
    <dbReference type="NCBI Taxonomy" id="1192854"/>
    <lineage>
        <taxon>Bacteria</taxon>
        <taxon>Pseudomonadati</taxon>
        <taxon>Pseudomonadota</taxon>
        <taxon>Gammaproteobacteria</taxon>
        <taxon>Chromatiales</taxon>
        <taxon>Granulosicoccaceae</taxon>
        <taxon>Granulosicoccus</taxon>
    </lineage>
</organism>
<dbReference type="EMBL" id="CP018632">
    <property type="protein sequence ID" value="ASJ73107.1"/>
    <property type="molecule type" value="Genomic_DNA"/>
</dbReference>
<dbReference type="Gene3D" id="1.10.287.130">
    <property type="match status" value="1"/>
</dbReference>
<name>A0A2Z2NZ83_9GAMM</name>
<gene>
    <name evidence="8" type="primary">cph1_5</name>
    <name evidence="8" type="ORF">IMCC3135_15115</name>
</gene>
<dbReference type="SMART" id="SM00387">
    <property type="entry name" value="HATPase_c"/>
    <property type="match status" value="1"/>
</dbReference>
<keyword evidence="9" id="KW-1185">Reference proteome</keyword>
<evidence type="ECO:0000313" key="9">
    <source>
        <dbReference type="Proteomes" id="UP000250079"/>
    </source>
</evidence>
<sequence>MITNHTSKSSPTELPPELSESHWTSSLWLVIGSVAIVLLLQIGSAASVSTTAKELRSLLSEAHVAVNTLEQRIGYGGLIHNFKNYVLRPEEEHYREAAYLDAAHALALLEILRTSADNIDIDASLSNTHEMLEGYTLRLTKVHQLAESGLSSQSIDEQVRFDDNPALQEVDVLLSLLNTAVQDRLEKLQRQGSLTSLLSTVGTALLGLLLITIVARRQKKHAAALGTFAEHLAATNVNLSKANESLSQFAGIVSHDLKSPIRYINMFNQLIIEDKKNNKAVEQHTGHIDIQVQKMDSIIDSLLDFTKAGFSKPKIHRLDITRLFADIEQSLKPEIARHKAHVEFHTNLETPVLADPKLLARVINSLIDNSFKYHNPEELIHIVVSANRKDAKALFSVTDNGIGIDARFADIIFEPMARLHGEKSPYEGVGIGLSLAKTIVESHGGLIWLDSDVSSGACISFSLSLSQQSREAA</sequence>
<dbReference type="EC" id="2.7.13.3" evidence="2"/>
<evidence type="ECO:0000313" key="8">
    <source>
        <dbReference type="EMBL" id="ASJ73107.1"/>
    </source>
</evidence>
<dbReference type="InterPro" id="IPR036097">
    <property type="entry name" value="HisK_dim/P_sf"/>
</dbReference>
<dbReference type="GO" id="GO:0000156">
    <property type="term" value="F:phosphorelay response regulator activity"/>
    <property type="evidence" value="ECO:0007669"/>
    <property type="project" value="TreeGrafter"/>
</dbReference>
<evidence type="ECO:0000256" key="4">
    <source>
        <dbReference type="ARBA" id="ARBA00022679"/>
    </source>
</evidence>
<dbReference type="PANTHER" id="PTHR42878">
    <property type="entry name" value="TWO-COMPONENT HISTIDINE KINASE"/>
    <property type="match status" value="1"/>
</dbReference>
<dbReference type="GO" id="GO:0000155">
    <property type="term" value="F:phosphorelay sensor kinase activity"/>
    <property type="evidence" value="ECO:0007669"/>
    <property type="project" value="InterPro"/>
</dbReference>
<feature type="domain" description="Histidine kinase" evidence="7">
    <location>
        <begin position="252"/>
        <end position="467"/>
    </location>
</feature>
<dbReference type="Gene3D" id="3.30.565.10">
    <property type="entry name" value="Histidine kinase-like ATPase, C-terminal domain"/>
    <property type="match status" value="1"/>
</dbReference>
<feature type="transmembrane region" description="Helical" evidence="6">
    <location>
        <begin position="27"/>
        <end position="48"/>
    </location>
</feature>
<dbReference type="InterPro" id="IPR036890">
    <property type="entry name" value="HATPase_C_sf"/>
</dbReference>
<dbReference type="GO" id="GO:0030295">
    <property type="term" value="F:protein kinase activator activity"/>
    <property type="evidence" value="ECO:0007669"/>
    <property type="project" value="TreeGrafter"/>
</dbReference>
<protein>
    <recommendedName>
        <fullName evidence="2">histidine kinase</fullName>
        <ecNumber evidence="2">2.7.13.3</ecNumber>
    </recommendedName>
</protein>
<dbReference type="OrthoDB" id="7051794at2"/>
<evidence type="ECO:0000256" key="2">
    <source>
        <dbReference type="ARBA" id="ARBA00012438"/>
    </source>
</evidence>
<accession>A0A2Z2NZ83</accession>
<dbReference type="CDD" id="cd00082">
    <property type="entry name" value="HisKA"/>
    <property type="match status" value="1"/>
</dbReference>
<dbReference type="InterPro" id="IPR003594">
    <property type="entry name" value="HATPase_dom"/>
</dbReference>
<dbReference type="SMART" id="SM00388">
    <property type="entry name" value="HisKA"/>
    <property type="match status" value="1"/>
</dbReference>
<dbReference type="PRINTS" id="PR00344">
    <property type="entry name" value="BCTRLSENSOR"/>
</dbReference>
<dbReference type="SUPFAM" id="SSF47384">
    <property type="entry name" value="Homodimeric domain of signal transducing histidine kinase"/>
    <property type="match status" value="1"/>
</dbReference>
<dbReference type="Proteomes" id="UP000250079">
    <property type="component" value="Chromosome"/>
</dbReference>
<evidence type="ECO:0000256" key="5">
    <source>
        <dbReference type="ARBA" id="ARBA00022777"/>
    </source>
</evidence>
<keyword evidence="5" id="KW-0418">Kinase</keyword>
<dbReference type="KEGG" id="gai:IMCC3135_15115"/>
<dbReference type="AlphaFoldDB" id="A0A2Z2NZ83"/>
<dbReference type="PROSITE" id="PS50109">
    <property type="entry name" value="HIS_KIN"/>
    <property type="match status" value="1"/>
</dbReference>
<evidence type="ECO:0000256" key="6">
    <source>
        <dbReference type="SAM" id="Phobius"/>
    </source>
</evidence>
<dbReference type="PANTHER" id="PTHR42878:SF15">
    <property type="entry name" value="BACTERIOPHYTOCHROME"/>
    <property type="match status" value="1"/>
</dbReference>
<dbReference type="InterPro" id="IPR003661">
    <property type="entry name" value="HisK_dim/P_dom"/>
</dbReference>
<keyword evidence="4 8" id="KW-0808">Transferase</keyword>